<evidence type="ECO:0000313" key="2">
    <source>
        <dbReference type="EMBL" id="KGN41797.1"/>
    </source>
</evidence>
<dbReference type="InterPro" id="IPR018713">
    <property type="entry name" value="MPAB/Lcp_cat_dom"/>
</dbReference>
<comment type="caution">
    <text evidence="2">The sequence shown here is derived from an EMBL/GenBank/DDBJ whole genome shotgun (WGS) entry which is preliminary data.</text>
</comment>
<protein>
    <recommendedName>
        <fullName evidence="1">ER-bound oxygenase mpaB/mpaB'/Rubber oxygenase catalytic domain-containing protein</fullName>
    </recommendedName>
</protein>
<gene>
    <name evidence="2" type="ORF">N801_04520</name>
</gene>
<sequence>MASRDDTSVNPDRWDARARTQLAHALRSRVAGDDAAAKARVIWGAEGERWFTPEDPVWRVHADAAMFPGGIRALLLQSLHPLAMAGVAGHSGFKGDPWGRLQRTSEFLATTTFGTIEHAETQIARVRSIHERVRGKAEDGRPYAASDPHLLRWVHITEVDSFLTAFQRYAAEPLTETEADLYVEQTAVVARRLGVVDPPLTTAALAAMIEAYRPELESTAASREAARFLLLHPPLPLAAKAGYAALAAGAVALLPRWARRPLRLPWLPVTEMMLARPIGDAATATVRWAMTDPADVRTVAAAARTR</sequence>
<dbReference type="GO" id="GO:0016491">
    <property type="term" value="F:oxidoreductase activity"/>
    <property type="evidence" value="ECO:0007669"/>
    <property type="project" value="InterPro"/>
</dbReference>
<reference evidence="2 3" key="1">
    <citation type="submission" date="2013-08" db="EMBL/GenBank/DDBJ databases">
        <title>The genome sequence of Knoellia aerolata.</title>
        <authorList>
            <person name="Zhu W."/>
            <person name="Wang G."/>
        </authorList>
    </citation>
    <scope>NUCLEOTIDE SEQUENCE [LARGE SCALE GENOMIC DNA]</scope>
    <source>
        <strain evidence="2 3">DSM 18566</strain>
    </source>
</reference>
<dbReference type="RefSeq" id="WP_035935310.1">
    <property type="nucleotide sequence ID" value="NZ_AVPL01000012.1"/>
</dbReference>
<dbReference type="EMBL" id="AVPL01000012">
    <property type="protein sequence ID" value="KGN41797.1"/>
    <property type="molecule type" value="Genomic_DNA"/>
</dbReference>
<name>A0A0A0K0D7_9MICO</name>
<dbReference type="Pfam" id="PF09995">
    <property type="entry name" value="MPAB_Lcp_cat"/>
    <property type="match status" value="1"/>
</dbReference>
<proteinExistence type="predicted"/>
<dbReference type="OrthoDB" id="108890at2"/>
<feature type="domain" description="ER-bound oxygenase mpaB/mpaB'/Rubber oxygenase catalytic" evidence="1">
    <location>
        <begin position="58"/>
        <end position="286"/>
    </location>
</feature>
<dbReference type="Proteomes" id="UP000030013">
    <property type="component" value="Unassembled WGS sequence"/>
</dbReference>
<evidence type="ECO:0000259" key="1">
    <source>
        <dbReference type="Pfam" id="PF09995"/>
    </source>
</evidence>
<evidence type="ECO:0000313" key="3">
    <source>
        <dbReference type="Proteomes" id="UP000030013"/>
    </source>
</evidence>
<dbReference type="PANTHER" id="PTHR36151">
    <property type="entry name" value="BLR2777 PROTEIN"/>
    <property type="match status" value="1"/>
</dbReference>
<dbReference type="AlphaFoldDB" id="A0A0A0K0D7"/>
<dbReference type="PANTHER" id="PTHR36151:SF3">
    <property type="entry name" value="ER-BOUND OXYGENASE MPAB_MPAB'_RUBBER OXYGENASE CATALYTIC DOMAIN-CONTAINING PROTEIN"/>
    <property type="match status" value="1"/>
</dbReference>
<organism evidence="2 3">
    <name type="scientific">Knoellia aerolata DSM 18566</name>
    <dbReference type="NCBI Taxonomy" id="1385519"/>
    <lineage>
        <taxon>Bacteria</taxon>
        <taxon>Bacillati</taxon>
        <taxon>Actinomycetota</taxon>
        <taxon>Actinomycetes</taxon>
        <taxon>Micrococcales</taxon>
        <taxon>Intrasporangiaceae</taxon>
        <taxon>Knoellia</taxon>
    </lineage>
</organism>
<keyword evidence="3" id="KW-1185">Reference proteome</keyword>
<dbReference type="eggNOG" id="COG3662">
    <property type="taxonomic scope" value="Bacteria"/>
</dbReference>
<accession>A0A0A0K0D7</accession>
<dbReference type="STRING" id="1385519.N801_04520"/>